<dbReference type="Gene3D" id="3.30.200.20">
    <property type="entry name" value="Phosphorylase Kinase, domain 1"/>
    <property type="match status" value="1"/>
</dbReference>
<dbReference type="InterPro" id="IPR017441">
    <property type="entry name" value="Protein_kinase_ATP_BS"/>
</dbReference>
<feature type="binding site" evidence="7">
    <location>
        <position position="95"/>
    </location>
    <ligand>
        <name>ATP</name>
        <dbReference type="ChEBI" id="CHEBI:30616"/>
    </ligand>
</feature>
<dbReference type="EMBL" id="JAOQAZ010000006">
    <property type="protein sequence ID" value="KAJ4265514.1"/>
    <property type="molecule type" value="Genomic_DNA"/>
</dbReference>
<evidence type="ECO:0000256" key="8">
    <source>
        <dbReference type="SAM" id="MobiDB-lite"/>
    </source>
</evidence>
<gene>
    <name evidence="10" type="primary">STE7</name>
    <name evidence="10" type="ORF">NW762_004803</name>
</gene>
<keyword evidence="2 10" id="KW-0808">Transferase</keyword>
<feature type="domain" description="Protein kinase" evidence="9">
    <location>
        <begin position="66"/>
        <end position="331"/>
    </location>
</feature>
<feature type="region of interest" description="Disordered" evidence="8">
    <location>
        <begin position="1"/>
        <end position="46"/>
    </location>
</feature>
<dbReference type="PROSITE" id="PS00108">
    <property type="entry name" value="PROTEIN_KINASE_ST"/>
    <property type="match status" value="1"/>
</dbReference>
<keyword evidence="11" id="KW-1185">Reference proteome</keyword>
<dbReference type="GO" id="GO:0004708">
    <property type="term" value="F:MAP kinase kinase activity"/>
    <property type="evidence" value="ECO:0007669"/>
    <property type="project" value="UniProtKB-EC"/>
</dbReference>
<sequence>MADPFAPRSMKRKNVKGLALKAAAPRPPPTAETNNHEYNGGSQDAGKDEQLEIGIEYKLDLRPEDLEILKELGSGNGGTVSKVKHLTTGTVMARKVMHVEAKREIRKRIVRELQIMHGCHSDYIVTFYGAFLTPNNDVIMCMEYMDVGSLDRVSRVFGPVRVDVLGKIAEATLGGLTYLYTKHHIMHRDIKPSNILVNSRGSIKLCDFGVSGELVNSIADTFVGTSTYMAPERIQGEKYTVKSDVWSFGLTIMELAIGKFPFAASEQLSDGDCAPAGILDLLQQIVHEPAPKLPKSDAFPGILDDMIQKCLYKEPERRPTPQELFDRDHFVQAAKRTPVDLREWAVGMMERDNRKSHLAPQLSPSTQDLLRSSDSPTQSQTQAQTQGQAQPEDRGNHTPTSGEIPIGGAGIISPRDQYGSSQSRSPPRNGYASARTPASAHPGLGPRVITTNSIPKVSGYPDSAGPVSASGTTFSLPVRQAPPGGPLPPPPPRKETPDELRRENRRQATFGLPPNPSYGIP</sequence>
<evidence type="ECO:0000256" key="6">
    <source>
        <dbReference type="ARBA" id="ARBA00038035"/>
    </source>
</evidence>
<dbReference type="FunFam" id="3.30.200.20:FF:000261">
    <property type="entry name" value="MAP kinase kinase Ste7"/>
    <property type="match status" value="1"/>
</dbReference>
<dbReference type="FunFam" id="1.10.510.10:FF:000253">
    <property type="entry name" value="MAP kinase kinase Ste7"/>
    <property type="match status" value="1"/>
</dbReference>
<dbReference type="SMART" id="SM00220">
    <property type="entry name" value="S_TKc"/>
    <property type="match status" value="1"/>
</dbReference>
<dbReference type="EC" id="2.7.12.2" evidence="10"/>
<evidence type="ECO:0000256" key="5">
    <source>
        <dbReference type="ARBA" id="ARBA00022840"/>
    </source>
</evidence>
<reference evidence="10" key="1">
    <citation type="submission" date="2022-09" db="EMBL/GenBank/DDBJ databases">
        <title>Fusarium specimens isolated from Avocado Roots.</title>
        <authorList>
            <person name="Stajich J."/>
            <person name="Roper C."/>
            <person name="Heimlech-Rivalta G."/>
        </authorList>
    </citation>
    <scope>NUCLEOTIDE SEQUENCE</scope>
    <source>
        <strain evidence="10">CF00136</strain>
    </source>
</reference>
<dbReference type="CDD" id="cd06620">
    <property type="entry name" value="PKc_Byr1_like"/>
    <property type="match status" value="1"/>
</dbReference>
<dbReference type="Pfam" id="PF00069">
    <property type="entry name" value="Pkinase"/>
    <property type="match status" value="1"/>
</dbReference>
<organism evidence="10 11">
    <name type="scientific">Fusarium torreyae</name>
    <dbReference type="NCBI Taxonomy" id="1237075"/>
    <lineage>
        <taxon>Eukaryota</taxon>
        <taxon>Fungi</taxon>
        <taxon>Dikarya</taxon>
        <taxon>Ascomycota</taxon>
        <taxon>Pezizomycotina</taxon>
        <taxon>Sordariomycetes</taxon>
        <taxon>Hypocreomycetidae</taxon>
        <taxon>Hypocreales</taxon>
        <taxon>Nectriaceae</taxon>
        <taxon>Fusarium</taxon>
    </lineage>
</organism>
<dbReference type="InterPro" id="IPR008271">
    <property type="entry name" value="Ser/Thr_kinase_AS"/>
</dbReference>
<evidence type="ECO:0000313" key="10">
    <source>
        <dbReference type="EMBL" id="KAJ4265514.1"/>
    </source>
</evidence>
<evidence type="ECO:0000259" key="9">
    <source>
        <dbReference type="PROSITE" id="PS50011"/>
    </source>
</evidence>
<keyword evidence="3 7" id="KW-0547">Nucleotide-binding</keyword>
<comment type="caution">
    <text evidence="10">The sequence shown here is derived from an EMBL/GenBank/DDBJ whole genome shotgun (WGS) entry which is preliminary data.</text>
</comment>
<dbReference type="InterPro" id="IPR050915">
    <property type="entry name" value="MAP_kinase_kinase"/>
</dbReference>
<dbReference type="SUPFAM" id="SSF56112">
    <property type="entry name" value="Protein kinase-like (PK-like)"/>
    <property type="match status" value="1"/>
</dbReference>
<accession>A0A9W8S470</accession>
<dbReference type="InterPro" id="IPR049613">
    <property type="entry name" value="Byr1-like_cat"/>
</dbReference>
<evidence type="ECO:0000256" key="2">
    <source>
        <dbReference type="ARBA" id="ARBA00022679"/>
    </source>
</evidence>
<keyword evidence="1" id="KW-0723">Serine/threonine-protein kinase</keyword>
<proteinExistence type="inferred from homology"/>
<feature type="compositionally biased region" description="Basic and acidic residues" evidence="8">
    <location>
        <begin position="492"/>
        <end position="506"/>
    </location>
</feature>
<dbReference type="AlphaFoldDB" id="A0A9W8S470"/>
<keyword evidence="5 7" id="KW-0067">ATP-binding</keyword>
<dbReference type="Proteomes" id="UP001152049">
    <property type="component" value="Unassembled WGS sequence"/>
</dbReference>
<keyword evidence="4 10" id="KW-0418">Kinase</keyword>
<dbReference type="GO" id="GO:0004674">
    <property type="term" value="F:protein serine/threonine kinase activity"/>
    <property type="evidence" value="ECO:0007669"/>
    <property type="project" value="UniProtKB-KW"/>
</dbReference>
<name>A0A9W8S470_9HYPO</name>
<evidence type="ECO:0000256" key="7">
    <source>
        <dbReference type="PROSITE-ProRule" id="PRU10141"/>
    </source>
</evidence>
<feature type="compositionally biased region" description="Polar residues" evidence="8">
    <location>
        <begin position="32"/>
        <end position="42"/>
    </location>
</feature>
<dbReference type="PROSITE" id="PS50011">
    <property type="entry name" value="PROTEIN_KINASE_DOM"/>
    <property type="match status" value="1"/>
</dbReference>
<feature type="compositionally biased region" description="Low complexity" evidence="8">
    <location>
        <begin position="375"/>
        <end position="390"/>
    </location>
</feature>
<evidence type="ECO:0000256" key="4">
    <source>
        <dbReference type="ARBA" id="ARBA00022777"/>
    </source>
</evidence>
<evidence type="ECO:0000256" key="3">
    <source>
        <dbReference type="ARBA" id="ARBA00022741"/>
    </source>
</evidence>
<dbReference type="PROSITE" id="PS00107">
    <property type="entry name" value="PROTEIN_KINASE_ATP"/>
    <property type="match status" value="1"/>
</dbReference>
<feature type="compositionally biased region" description="Polar residues" evidence="8">
    <location>
        <begin position="362"/>
        <end position="374"/>
    </location>
</feature>
<dbReference type="InterPro" id="IPR000719">
    <property type="entry name" value="Prot_kinase_dom"/>
</dbReference>
<dbReference type="OrthoDB" id="10252354at2759"/>
<protein>
    <submittedName>
        <fullName evidence="10">MAP kinase kinase (MEK)</fullName>
        <ecNumber evidence="10">2.7.12.2</ecNumber>
    </submittedName>
</protein>
<dbReference type="Gene3D" id="1.10.510.10">
    <property type="entry name" value="Transferase(Phosphotransferase) domain 1"/>
    <property type="match status" value="1"/>
</dbReference>
<dbReference type="GO" id="GO:0005524">
    <property type="term" value="F:ATP binding"/>
    <property type="evidence" value="ECO:0007669"/>
    <property type="project" value="UniProtKB-UniRule"/>
</dbReference>
<comment type="similarity">
    <text evidence="6">Belongs to the protein kinase superfamily. STE Ser/Thr protein kinase family. MAP kinase kinase subfamily.</text>
</comment>
<dbReference type="InterPro" id="IPR011009">
    <property type="entry name" value="Kinase-like_dom_sf"/>
</dbReference>
<dbReference type="PANTHER" id="PTHR47448:SF1">
    <property type="entry name" value="SERINE_THREONINE-PROTEIN KINASE STE7 HOMOLOG"/>
    <property type="match status" value="1"/>
</dbReference>
<evidence type="ECO:0000256" key="1">
    <source>
        <dbReference type="ARBA" id="ARBA00022527"/>
    </source>
</evidence>
<feature type="region of interest" description="Disordered" evidence="8">
    <location>
        <begin position="352"/>
        <end position="521"/>
    </location>
</feature>
<evidence type="ECO:0000313" key="11">
    <source>
        <dbReference type="Proteomes" id="UP001152049"/>
    </source>
</evidence>
<dbReference type="PANTHER" id="PTHR47448">
    <property type="entry name" value="DUAL SPECIFICITY MITOGEN-ACTIVATED PROTEIN KINASE KINASE DSOR1-LIKE PROTEIN"/>
    <property type="match status" value="1"/>
</dbReference>